<name>A0AAN6GN16_9BASI</name>
<organism evidence="2 3">
    <name type="scientific">Tilletia horrida</name>
    <dbReference type="NCBI Taxonomy" id="155126"/>
    <lineage>
        <taxon>Eukaryota</taxon>
        <taxon>Fungi</taxon>
        <taxon>Dikarya</taxon>
        <taxon>Basidiomycota</taxon>
        <taxon>Ustilaginomycotina</taxon>
        <taxon>Exobasidiomycetes</taxon>
        <taxon>Tilletiales</taxon>
        <taxon>Tilletiaceae</taxon>
        <taxon>Tilletia</taxon>
    </lineage>
</organism>
<dbReference type="SUPFAM" id="SSF56112">
    <property type="entry name" value="Protein kinase-like (PK-like)"/>
    <property type="match status" value="1"/>
</dbReference>
<dbReference type="InterPro" id="IPR011009">
    <property type="entry name" value="Kinase-like_dom_sf"/>
</dbReference>
<dbReference type="Proteomes" id="UP001176517">
    <property type="component" value="Unassembled WGS sequence"/>
</dbReference>
<proteinExistence type="predicted"/>
<reference evidence="2" key="1">
    <citation type="journal article" date="2023" name="PhytoFront">
        <title>Draft Genome Resources of Seven Strains of Tilletia horrida, Causal Agent of Kernel Smut of Rice.</title>
        <authorList>
            <person name="Khanal S."/>
            <person name="Antony Babu S."/>
            <person name="Zhou X.G."/>
        </authorList>
    </citation>
    <scope>NUCLEOTIDE SEQUENCE</scope>
    <source>
        <strain evidence="2">TX6</strain>
    </source>
</reference>
<dbReference type="InterPro" id="IPR000719">
    <property type="entry name" value="Prot_kinase_dom"/>
</dbReference>
<dbReference type="GO" id="GO:0005524">
    <property type="term" value="F:ATP binding"/>
    <property type="evidence" value="ECO:0007669"/>
    <property type="project" value="InterPro"/>
</dbReference>
<dbReference type="GO" id="GO:0004672">
    <property type="term" value="F:protein kinase activity"/>
    <property type="evidence" value="ECO:0007669"/>
    <property type="project" value="InterPro"/>
</dbReference>
<evidence type="ECO:0000313" key="3">
    <source>
        <dbReference type="Proteomes" id="UP001176517"/>
    </source>
</evidence>
<dbReference type="Gene3D" id="1.10.510.10">
    <property type="entry name" value="Transferase(Phosphotransferase) domain 1"/>
    <property type="match status" value="1"/>
</dbReference>
<accession>A0AAN6GN16</accession>
<sequence length="220" mass="25298">MQTKGFIHPDLHSNNLLFVRDGKKRRLVIIDAAPREGAYSNVSGPDSPETSGHWQVAYVDENLSYSTKIPRGPNRHFHILYDLADYPEALERLQVFTFAWVVARLFDYRIPEKPQWPQDYNEEVGTQVHYWSTSPYVRQSDIGKVVDRPQPDSLRSAWEDLIPDWIKSLIERCCSFDPRDRPLLQEIIQILVDGAEQTDADGSDQTDEVVPASNLVHPIK</sequence>
<protein>
    <recommendedName>
        <fullName evidence="1">Protein kinase domain-containing protein</fullName>
    </recommendedName>
</protein>
<dbReference type="EMBL" id="JAPDMZ010000223">
    <property type="protein sequence ID" value="KAK0545613.1"/>
    <property type="molecule type" value="Genomic_DNA"/>
</dbReference>
<dbReference type="PROSITE" id="PS50011">
    <property type="entry name" value="PROTEIN_KINASE_DOM"/>
    <property type="match status" value="1"/>
</dbReference>
<feature type="domain" description="Protein kinase" evidence="1">
    <location>
        <begin position="1"/>
        <end position="192"/>
    </location>
</feature>
<keyword evidence="3" id="KW-1185">Reference proteome</keyword>
<evidence type="ECO:0000313" key="2">
    <source>
        <dbReference type="EMBL" id="KAK0545613.1"/>
    </source>
</evidence>
<dbReference type="AlphaFoldDB" id="A0AAN6GN16"/>
<comment type="caution">
    <text evidence="2">The sequence shown here is derived from an EMBL/GenBank/DDBJ whole genome shotgun (WGS) entry which is preliminary data.</text>
</comment>
<gene>
    <name evidence="2" type="ORF">OC846_005589</name>
</gene>
<evidence type="ECO:0000259" key="1">
    <source>
        <dbReference type="PROSITE" id="PS50011"/>
    </source>
</evidence>